<evidence type="ECO:0000256" key="1">
    <source>
        <dbReference type="SAM" id="SignalP"/>
    </source>
</evidence>
<reference evidence="3" key="1">
    <citation type="journal article" date="2023" name="Proc. Natl. Acad. Sci. U.S.A.">
        <title>Genomic and structural basis for evolution of tropane alkaloid biosynthesis.</title>
        <authorList>
            <person name="Wanga Y.-J."/>
            <person name="Taina T."/>
            <person name="Yua J.-Y."/>
            <person name="Lia J."/>
            <person name="Xua B."/>
            <person name="Chenc J."/>
            <person name="D'Auriad J.C."/>
            <person name="Huanga J.-P."/>
            <person name="Huanga S.-X."/>
        </authorList>
    </citation>
    <scope>NUCLEOTIDE SEQUENCE [LARGE SCALE GENOMIC DNA]</scope>
    <source>
        <strain evidence="3">cv. KIB-2019</strain>
    </source>
</reference>
<comment type="caution">
    <text evidence="2">The sequence shown here is derived from an EMBL/GenBank/DDBJ whole genome shotgun (WGS) entry which is preliminary data.</text>
</comment>
<protein>
    <submittedName>
        <fullName evidence="2">Uncharacterized protein</fullName>
    </submittedName>
</protein>
<feature type="signal peptide" evidence="1">
    <location>
        <begin position="1"/>
        <end position="19"/>
    </location>
</feature>
<dbReference type="AlphaFoldDB" id="A0A9Q1R4B2"/>
<keyword evidence="3" id="KW-1185">Reference proteome</keyword>
<feature type="chain" id="PRO_5040510223" evidence="1">
    <location>
        <begin position="20"/>
        <end position="243"/>
    </location>
</feature>
<evidence type="ECO:0000313" key="2">
    <source>
        <dbReference type="EMBL" id="KAJ8541834.1"/>
    </source>
</evidence>
<dbReference type="Proteomes" id="UP001152561">
    <property type="component" value="Unassembled WGS sequence"/>
</dbReference>
<accession>A0A9Q1R4B2</accession>
<sequence>MVGLLLPLGTFLYTESVLSVQETTGDNHSAEAHPTDDLEVSAEIIPKDVLLRYFGFVEVASPPASPIGIHRERVDESLAKGIPTNKKEFHALKASLLQLSKKTTDSPVLATTYNDITLALSDLFSLHRMAKDSHDEAVTALQHLGSLRQEKNRNQTSFNDVSADTQAFTKAPSTVVAEPLLGAEREVQAGAVEVVAVVVAKTEREIAGTQDAQAAVDSADPETSVTVDILQPLAGRMPTNSTL</sequence>
<evidence type="ECO:0000313" key="3">
    <source>
        <dbReference type="Proteomes" id="UP001152561"/>
    </source>
</evidence>
<proteinExistence type="predicted"/>
<dbReference type="EMBL" id="JAJAGQ010000015">
    <property type="protein sequence ID" value="KAJ8541834.1"/>
    <property type="molecule type" value="Genomic_DNA"/>
</dbReference>
<name>A0A9Q1R4B2_9SOLA</name>
<keyword evidence="1" id="KW-0732">Signal</keyword>
<gene>
    <name evidence="2" type="ORF">K7X08_002650</name>
</gene>
<organism evidence="2 3">
    <name type="scientific">Anisodus acutangulus</name>
    <dbReference type="NCBI Taxonomy" id="402998"/>
    <lineage>
        <taxon>Eukaryota</taxon>
        <taxon>Viridiplantae</taxon>
        <taxon>Streptophyta</taxon>
        <taxon>Embryophyta</taxon>
        <taxon>Tracheophyta</taxon>
        <taxon>Spermatophyta</taxon>
        <taxon>Magnoliopsida</taxon>
        <taxon>eudicotyledons</taxon>
        <taxon>Gunneridae</taxon>
        <taxon>Pentapetalae</taxon>
        <taxon>asterids</taxon>
        <taxon>lamiids</taxon>
        <taxon>Solanales</taxon>
        <taxon>Solanaceae</taxon>
        <taxon>Solanoideae</taxon>
        <taxon>Hyoscyameae</taxon>
        <taxon>Anisodus</taxon>
    </lineage>
</organism>